<reference evidence="3" key="1">
    <citation type="submission" date="2017-09" db="EMBL/GenBank/DDBJ databases">
        <title>Depth-based differentiation of microbial function through sediment-hosted aquifers and enrichment of novel symbionts in the deep terrestrial subsurface.</title>
        <authorList>
            <person name="Probst A.J."/>
            <person name="Ladd B."/>
            <person name="Jarett J.K."/>
            <person name="Geller-Mcgrath D.E."/>
            <person name="Sieber C.M.K."/>
            <person name="Emerson J.B."/>
            <person name="Anantharaman K."/>
            <person name="Thomas B.C."/>
            <person name="Malmstrom R."/>
            <person name="Stieglmeier M."/>
            <person name="Klingl A."/>
            <person name="Woyke T."/>
            <person name="Ryan C.M."/>
            <person name="Banfield J.F."/>
        </authorList>
    </citation>
    <scope>NUCLEOTIDE SEQUENCE [LARGE SCALE GENOMIC DNA]</scope>
</reference>
<keyword evidence="1" id="KW-1133">Transmembrane helix</keyword>
<evidence type="ECO:0000313" key="3">
    <source>
        <dbReference type="Proteomes" id="UP000231263"/>
    </source>
</evidence>
<comment type="caution">
    <text evidence="2">The sequence shown here is derived from an EMBL/GenBank/DDBJ whole genome shotgun (WGS) entry which is preliminary data.</text>
</comment>
<gene>
    <name evidence="2" type="ORF">CO173_04180</name>
</gene>
<accession>A0A2M7XDJ3</accession>
<keyword evidence="1" id="KW-0472">Membrane</keyword>
<proteinExistence type="predicted"/>
<dbReference type="AlphaFoldDB" id="A0A2M7XDJ3"/>
<organism evidence="2 3">
    <name type="scientific">Candidatus Uhrbacteria bacterium CG_4_9_14_3_um_filter_41_35</name>
    <dbReference type="NCBI Taxonomy" id="1975034"/>
    <lineage>
        <taxon>Bacteria</taxon>
        <taxon>Candidatus Uhriibacteriota</taxon>
    </lineage>
</organism>
<feature type="transmembrane region" description="Helical" evidence="1">
    <location>
        <begin position="6"/>
        <end position="26"/>
    </location>
</feature>
<dbReference type="EMBL" id="PFWT01000022">
    <property type="protein sequence ID" value="PJA45933.1"/>
    <property type="molecule type" value="Genomic_DNA"/>
</dbReference>
<sequence length="180" mass="20051">MTKQRLEILSAIIIILGLVFVVWYVLQNPTGKNGKQIDGGNIATDNPAVVSEVIPTAPPEILPNPVARTFVERFGSFSTESDYKNIEDVLSLVTTDLQVQLKQLLKDSRAQKNNSFYGVSTKVIGFNVVESTDTEMKAEIITQRSESIESPANTSVRYQNIALQLVKLDGEWLVSDYTWE</sequence>
<protein>
    <submittedName>
        <fullName evidence="2">Uncharacterized protein</fullName>
    </submittedName>
</protein>
<dbReference type="Proteomes" id="UP000231263">
    <property type="component" value="Unassembled WGS sequence"/>
</dbReference>
<name>A0A2M7XDJ3_9BACT</name>
<evidence type="ECO:0000256" key="1">
    <source>
        <dbReference type="SAM" id="Phobius"/>
    </source>
</evidence>
<evidence type="ECO:0000313" key="2">
    <source>
        <dbReference type="EMBL" id="PJA45933.1"/>
    </source>
</evidence>
<keyword evidence="1" id="KW-0812">Transmembrane</keyword>